<dbReference type="PIRSF" id="PIRSF016661">
    <property type="entry name" value="BioY"/>
    <property type="match status" value="1"/>
</dbReference>
<keyword evidence="3" id="KW-0812">Transmembrane</keyword>
<organism evidence="4 5">
    <name type="scientific">Winkia neuii subsp. anitrata</name>
    <dbReference type="NCBI Taxonomy" id="29318"/>
    <lineage>
        <taxon>Bacteria</taxon>
        <taxon>Bacillati</taxon>
        <taxon>Actinomycetota</taxon>
        <taxon>Actinomycetes</taxon>
        <taxon>Actinomycetales</taxon>
        <taxon>Actinomycetaceae</taxon>
        <taxon>Winkia</taxon>
    </lineage>
</organism>
<sequence>MKTVAVKPTVLVDYLSARKSWVADCALALLGAAVVGLSAQLSVPMWPVPITAQTLAVLLVGAALGARRGALSITFYLLIGVAGVPWFAGMTGGPASFMKPSFGYIIAFIGSAWVSGRMAERRWDRSFGKTLGAFAAAAVIPYTIGVPYMAMVLAALGKPLSFAEAINLGVTPFLIGDTVKCIIAAAIMPAAWKLLSKLS</sequence>
<feature type="transmembrane region" description="Helical" evidence="3">
    <location>
        <begin position="21"/>
        <end position="39"/>
    </location>
</feature>
<dbReference type="PANTHER" id="PTHR34295:SF1">
    <property type="entry name" value="BIOTIN TRANSPORTER BIOY"/>
    <property type="match status" value="1"/>
</dbReference>
<dbReference type="Pfam" id="PF02632">
    <property type="entry name" value="BioY"/>
    <property type="match status" value="1"/>
</dbReference>
<accession>A0AB38XM93</accession>
<evidence type="ECO:0000256" key="1">
    <source>
        <dbReference type="ARBA" id="ARBA00010692"/>
    </source>
</evidence>
<evidence type="ECO:0000256" key="3">
    <source>
        <dbReference type="SAM" id="Phobius"/>
    </source>
</evidence>
<gene>
    <name evidence="4" type="ORF">PIG85_07455</name>
</gene>
<keyword evidence="3" id="KW-1133">Transmembrane helix</keyword>
<evidence type="ECO:0000313" key="4">
    <source>
        <dbReference type="EMBL" id="WCE45487.1"/>
    </source>
</evidence>
<feature type="transmembrane region" description="Helical" evidence="3">
    <location>
        <begin position="173"/>
        <end position="195"/>
    </location>
</feature>
<dbReference type="GO" id="GO:0005886">
    <property type="term" value="C:plasma membrane"/>
    <property type="evidence" value="ECO:0007669"/>
    <property type="project" value="UniProtKB-SubCell"/>
</dbReference>
<dbReference type="AlphaFoldDB" id="A0AB38XM93"/>
<dbReference type="Proteomes" id="UP001211044">
    <property type="component" value="Chromosome"/>
</dbReference>
<feature type="transmembrane region" description="Helical" evidence="3">
    <location>
        <begin position="101"/>
        <end position="119"/>
    </location>
</feature>
<proteinExistence type="inferred from homology"/>
<feature type="transmembrane region" description="Helical" evidence="3">
    <location>
        <begin position="71"/>
        <end position="89"/>
    </location>
</feature>
<reference evidence="4" key="1">
    <citation type="submission" date="2023-01" db="EMBL/GenBank/DDBJ databases">
        <title>Comparative Genomic Analysis of the Clinically-Derived Winkia Strain NY0527 Provides Evidence into the Taxonomic Reassignment of Winkia neuii and Characterizes Their Virulence Traits.</title>
        <authorList>
            <person name="Cai X."/>
            <person name="Peng Y."/>
            <person name="Li M."/>
            <person name="Qiu Y."/>
            <person name="Wang Y."/>
            <person name="Xu L."/>
            <person name="Hou Q."/>
        </authorList>
    </citation>
    <scope>NUCLEOTIDE SEQUENCE</scope>
    <source>
        <strain evidence="4">NY0527</strain>
    </source>
</reference>
<dbReference type="PANTHER" id="PTHR34295">
    <property type="entry name" value="BIOTIN TRANSPORTER BIOY"/>
    <property type="match status" value="1"/>
</dbReference>
<dbReference type="InterPro" id="IPR003784">
    <property type="entry name" value="BioY"/>
</dbReference>
<evidence type="ECO:0000313" key="5">
    <source>
        <dbReference type="Proteomes" id="UP001211044"/>
    </source>
</evidence>
<dbReference type="GO" id="GO:0015225">
    <property type="term" value="F:biotin transmembrane transporter activity"/>
    <property type="evidence" value="ECO:0007669"/>
    <property type="project" value="UniProtKB-UniRule"/>
</dbReference>
<dbReference type="EMBL" id="CP116394">
    <property type="protein sequence ID" value="WCE45487.1"/>
    <property type="molecule type" value="Genomic_DNA"/>
</dbReference>
<dbReference type="KEGG" id="wne:PIG85_07455"/>
<dbReference type="RefSeq" id="WP_004807641.1">
    <property type="nucleotide sequence ID" value="NZ_CP116394.1"/>
</dbReference>
<comment type="subcellular location">
    <subcellularLocation>
        <location evidence="2">Cell membrane</location>
        <topology evidence="2">Multi-pass membrane protein</topology>
    </subcellularLocation>
</comment>
<comment type="similarity">
    <text evidence="1 2">Belongs to the BioY family.</text>
</comment>
<feature type="transmembrane region" description="Helical" evidence="3">
    <location>
        <begin position="45"/>
        <end position="64"/>
    </location>
</feature>
<name>A0AB38XM93_9ACTO</name>
<keyword evidence="2 3" id="KW-0472">Membrane</keyword>
<evidence type="ECO:0000256" key="2">
    <source>
        <dbReference type="PIRNR" id="PIRNR016661"/>
    </source>
</evidence>
<keyword evidence="2" id="KW-0813">Transport</keyword>
<keyword evidence="2" id="KW-1003">Cell membrane</keyword>
<feature type="transmembrane region" description="Helical" evidence="3">
    <location>
        <begin position="131"/>
        <end position="153"/>
    </location>
</feature>
<protein>
    <recommendedName>
        <fullName evidence="2">Biotin transporter</fullName>
    </recommendedName>
</protein>
<dbReference type="Gene3D" id="1.10.1760.20">
    <property type="match status" value="1"/>
</dbReference>